<feature type="compositionally biased region" description="Pro residues" evidence="1">
    <location>
        <begin position="293"/>
        <end position="316"/>
    </location>
</feature>
<dbReference type="Gene3D" id="3.60.10.10">
    <property type="entry name" value="Endonuclease/exonuclease/phosphatase"/>
    <property type="match status" value="1"/>
</dbReference>
<gene>
    <name evidence="2" type="ORF">FSB_LOCUS57269</name>
</gene>
<organism evidence="2">
    <name type="scientific">Fagus sylvatica</name>
    <name type="common">Beechnut</name>
    <dbReference type="NCBI Taxonomy" id="28930"/>
    <lineage>
        <taxon>Eukaryota</taxon>
        <taxon>Viridiplantae</taxon>
        <taxon>Streptophyta</taxon>
        <taxon>Embryophyta</taxon>
        <taxon>Tracheophyta</taxon>
        <taxon>Spermatophyta</taxon>
        <taxon>Magnoliopsida</taxon>
        <taxon>eudicotyledons</taxon>
        <taxon>Gunneridae</taxon>
        <taxon>Pentapetalae</taxon>
        <taxon>rosids</taxon>
        <taxon>fabids</taxon>
        <taxon>Fagales</taxon>
        <taxon>Fagaceae</taxon>
        <taxon>Fagus</taxon>
    </lineage>
</organism>
<feature type="compositionally biased region" description="Polar residues" evidence="1">
    <location>
        <begin position="347"/>
        <end position="360"/>
    </location>
</feature>
<sequence length="681" mass="76614">MNQRINEREYGWTESSDSATSEEEYDGDLDMDDSSNSELDLHAPLARHRPTIRANNEDLAMQREYWNTCAIAFLLDYKKFSVNHLQHLINDAWHIRGRVTVIGTLGGRWGIPSHRKMEKQPAHQWTPTQLCFPLDSIAWPPPRVSISGTSHADGVRMDPWMPLIAGFMLRLDNGDKTWIQCHYESPSQSIPLADQPRNLNPNPTLTLNLIVEPTNDPPWNPMESHASSLVQRMHKDDFSFEEGEPNNYQHHYTEIQTSKMTLSHLQASTTVPLQKSLKLFWSHELASLSNLSPPNPEPSQTCPNPPPTQPNNPGPPLHYDVTLLNLLGLAQHPIITPSGPGPSPTPLASTPSNLNNTIYDTSSTQPPPPPSTTAPRNALGKSSAASEEISIKECSVGQGRKLFMNWGFNRSFEVARIDLSGGLALGWNEDWEVSILHCSPYFIHTEVTDPLGNTSCITFFYGHLVLSLRNQVWEELQRLGNCIHHAWLCIGDFNQVLTEADKFSFKNSSLQGNSDLLHALSNLDLIPIEAKGLAYTWMNNRQGDDFVMENLDRAFANVSWFEAHPHSIVRNLPILCSDHGPIILDTNCRPPFKPRPFRFEWMWTTHPDCDSLIHESWSTTTRPQSLDPDILPQLSNVHIPTITAFQAAQLEQPVLEVEIFQAFHNMRPLKTPGPDGISAAF</sequence>
<evidence type="ECO:0000256" key="1">
    <source>
        <dbReference type="SAM" id="MobiDB-lite"/>
    </source>
</evidence>
<feature type="region of interest" description="Disordered" evidence="1">
    <location>
        <begin position="290"/>
        <end position="320"/>
    </location>
</feature>
<accession>A0A2N9IVK0</accession>
<dbReference type="SUPFAM" id="SSF56219">
    <property type="entry name" value="DNase I-like"/>
    <property type="match status" value="1"/>
</dbReference>
<feature type="compositionally biased region" description="Basic and acidic residues" evidence="1">
    <location>
        <begin position="1"/>
        <end position="11"/>
    </location>
</feature>
<evidence type="ECO:0008006" key="3">
    <source>
        <dbReference type="Google" id="ProtNLM"/>
    </source>
</evidence>
<dbReference type="PANTHER" id="PTHR33710:SF71">
    <property type="entry name" value="ENDONUCLEASE_EXONUCLEASE_PHOSPHATASE DOMAIN-CONTAINING PROTEIN"/>
    <property type="match status" value="1"/>
</dbReference>
<feature type="region of interest" description="Disordered" evidence="1">
    <location>
        <begin position="333"/>
        <end position="385"/>
    </location>
</feature>
<proteinExistence type="predicted"/>
<feature type="region of interest" description="Disordered" evidence="1">
    <location>
        <begin position="1"/>
        <end position="37"/>
    </location>
</feature>
<evidence type="ECO:0000313" key="2">
    <source>
        <dbReference type="EMBL" id="SPD29387.1"/>
    </source>
</evidence>
<dbReference type="InterPro" id="IPR036691">
    <property type="entry name" value="Endo/exonu/phosph_ase_sf"/>
</dbReference>
<dbReference type="EMBL" id="OIVN01006270">
    <property type="protein sequence ID" value="SPD29387.1"/>
    <property type="molecule type" value="Genomic_DNA"/>
</dbReference>
<reference evidence="2" key="1">
    <citation type="submission" date="2018-02" db="EMBL/GenBank/DDBJ databases">
        <authorList>
            <person name="Cohen D.B."/>
            <person name="Kent A.D."/>
        </authorList>
    </citation>
    <scope>NUCLEOTIDE SEQUENCE</scope>
</reference>
<protein>
    <recommendedName>
        <fullName evidence="3">Endonuclease/exonuclease/phosphatase domain-containing protein</fullName>
    </recommendedName>
</protein>
<dbReference type="PANTHER" id="PTHR33710">
    <property type="entry name" value="BNAC02G09200D PROTEIN"/>
    <property type="match status" value="1"/>
</dbReference>
<dbReference type="AlphaFoldDB" id="A0A2N9IVK0"/>
<feature type="compositionally biased region" description="Acidic residues" evidence="1">
    <location>
        <begin position="20"/>
        <end position="35"/>
    </location>
</feature>
<name>A0A2N9IVK0_FAGSY</name>